<gene>
    <name evidence="2" type="ORF">PGRAN_10588</name>
</gene>
<dbReference type="OrthoDB" id="2361627at2"/>
<dbReference type="EMBL" id="AODD01000014">
    <property type="protein sequence ID" value="EUJ23121.1"/>
    <property type="molecule type" value="Genomic_DNA"/>
</dbReference>
<protein>
    <submittedName>
        <fullName evidence="2">Uncharacterized protein</fullName>
    </submittedName>
</protein>
<sequence length="208" mass="23683">MAKKIQLPSGRLAEHANAIQATTNTLKLQPKPSVSYSTGSARQLVEGAMEFAQMTASAPAAFQKDTANLKHVEKAFVASEKALGICYIKESNGWEVKNRSGGYIAMQPRQREEDAWKEQIKKERKFEELEQLFTKAKRAQENVLHTFQDAWQGNRSRQRLGLVEETMTEEWQKRKKQMYAVDDAIQESRRAHQRAKFASKEADAHATD</sequence>
<evidence type="ECO:0000313" key="2">
    <source>
        <dbReference type="EMBL" id="EUJ23121.1"/>
    </source>
</evidence>
<evidence type="ECO:0000313" key="3">
    <source>
        <dbReference type="Proteomes" id="UP000019253"/>
    </source>
</evidence>
<dbReference type="AlphaFoldDB" id="W7BIS4"/>
<dbReference type="PATRIC" id="fig|1265819.5.peg.2117"/>
<dbReference type="RefSeq" id="WP_036066806.1">
    <property type="nucleotide sequence ID" value="NZ_AODD01000014.1"/>
</dbReference>
<dbReference type="Proteomes" id="UP000019253">
    <property type="component" value="Unassembled WGS sequence"/>
</dbReference>
<accession>W7BIS4</accession>
<feature type="region of interest" description="Disordered" evidence="1">
    <location>
        <begin position="189"/>
        <end position="208"/>
    </location>
</feature>
<keyword evidence="3" id="KW-1185">Reference proteome</keyword>
<proteinExistence type="predicted"/>
<name>W7BIS4_9LIST</name>
<organism evidence="2 3">
    <name type="scientific">Listeria grandensis FSL F6-0971</name>
    <dbReference type="NCBI Taxonomy" id="1265819"/>
    <lineage>
        <taxon>Bacteria</taxon>
        <taxon>Bacillati</taxon>
        <taxon>Bacillota</taxon>
        <taxon>Bacilli</taxon>
        <taxon>Bacillales</taxon>
        <taxon>Listeriaceae</taxon>
        <taxon>Listeria</taxon>
    </lineage>
</organism>
<feature type="compositionally biased region" description="Basic and acidic residues" evidence="1">
    <location>
        <begin position="198"/>
        <end position="208"/>
    </location>
</feature>
<dbReference type="STRING" id="1265819.PGRAN_10588"/>
<reference evidence="2 3" key="1">
    <citation type="journal article" date="2014" name="Int. J. Syst. Evol. Microbiol.">
        <title>Listeria floridensis sp. nov., Listeria aquatica sp. nov., Listeria cornellensis sp. nov., Listeria riparia sp. nov. and Listeria grandensis sp. nov., from agricultural and natural environments.</title>
        <authorList>
            <person name="den Bakker H.C."/>
            <person name="Warchocki S."/>
            <person name="Wright E.M."/>
            <person name="Allred A.F."/>
            <person name="Ahlstrom C."/>
            <person name="Manuel C.S."/>
            <person name="Stasiewicz M.J."/>
            <person name="Burrell A."/>
            <person name="Roof S."/>
            <person name="Strawn L."/>
            <person name="Fortes E.D."/>
            <person name="Nightingale K.K."/>
            <person name="Kephart D."/>
            <person name="Wiedmann M."/>
        </authorList>
    </citation>
    <scope>NUCLEOTIDE SEQUENCE [LARGE SCALE GENOMIC DNA]</scope>
    <source>
        <strain evidence="3">FSL F6-971</strain>
    </source>
</reference>
<comment type="caution">
    <text evidence="2">The sequence shown here is derived from an EMBL/GenBank/DDBJ whole genome shotgun (WGS) entry which is preliminary data.</text>
</comment>
<evidence type="ECO:0000256" key="1">
    <source>
        <dbReference type="SAM" id="MobiDB-lite"/>
    </source>
</evidence>